<reference evidence="2 3" key="1">
    <citation type="submission" date="2024-09" db="EMBL/GenBank/DDBJ databases">
        <authorList>
            <person name="Sun Q."/>
            <person name="Mori K."/>
        </authorList>
    </citation>
    <scope>NUCLEOTIDE SEQUENCE [LARGE SCALE GENOMIC DNA]</scope>
    <source>
        <strain evidence="2 3">TBRC 2205</strain>
    </source>
</reference>
<evidence type="ECO:0000313" key="3">
    <source>
        <dbReference type="Proteomes" id="UP001589894"/>
    </source>
</evidence>
<accession>A0ABV6P7W3</accession>
<feature type="transmembrane region" description="Helical" evidence="1">
    <location>
        <begin position="91"/>
        <end position="121"/>
    </location>
</feature>
<keyword evidence="1" id="KW-0472">Membrane</keyword>
<sequence>MRTEIDKLRSVRAPLMLLLAAQLVIVAGVSGLFLGGGADAADPVTARRAVAHAGLVSLFSLLLGILAVAGEYRHRTITDTYLGTPRRGRVIAAKLAVHTAAGVVFGLVSSVVAMTATAVWLSARGGALDLGSSAIWGTVAGCVAWNACFAAVGVGVGALIRNVTAAVAAALAWLALVEGIAGQLLGDLGRWLPFRSAQALEGVPFPGIDLLPQWAGGLALAGYAAVFVLLAASVTVRRDVT</sequence>
<feature type="transmembrane region" description="Helical" evidence="1">
    <location>
        <begin position="50"/>
        <end position="70"/>
    </location>
</feature>
<gene>
    <name evidence="2" type="ORF">ACFFHU_31250</name>
</gene>
<keyword evidence="3" id="KW-1185">Reference proteome</keyword>
<keyword evidence="1" id="KW-0812">Transmembrane</keyword>
<organism evidence="2 3">
    <name type="scientific">Plantactinospora siamensis</name>
    <dbReference type="NCBI Taxonomy" id="555372"/>
    <lineage>
        <taxon>Bacteria</taxon>
        <taxon>Bacillati</taxon>
        <taxon>Actinomycetota</taxon>
        <taxon>Actinomycetes</taxon>
        <taxon>Micromonosporales</taxon>
        <taxon>Micromonosporaceae</taxon>
        <taxon>Plantactinospora</taxon>
    </lineage>
</organism>
<feature type="transmembrane region" description="Helical" evidence="1">
    <location>
        <begin position="133"/>
        <end position="156"/>
    </location>
</feature>
<feature type="transmembrane region" description="Helical" evidence="1">
    <location>
        <begin position="163"/>
        <end position="185"/>
    </location>
</feature>
<dbReference type="Proteomes" id="UP001589894">
    <property type="component" value="Unassembled WGS sequence"/>
</dbReference>
<proteinExistence type="predicted"/>
<feature type="transmembrane region" description="Helical" evidence="1">
    <location>
        <begin position="214"/>
        <end position="236"/>
    </location>
</feature>
<comment type="caution">
    <text evidence="2">The sequence shown here is derived from an EMBL/GenBank/DDBJ whole genome shotgun (WGS) entry which is preliminary data.</text>
</comment>
<evidence type="ECO:0000313" key="2">
    <source>
        <dbReference type="EMBL" id="MFC0568597.1"/>
    </source>
</evidence>
<dbReference type="EMBL" id="JBHLUE010000036">
    <property type="protein sequence ID" value="MFC0568597.1"/>
    <property type="molecule type" value="Genomic_DNA"/>
</dbReference>
<dbReference type="RefSeq" id="WP_377344146.1">
    <property type="nucleotide sequence ID" value="NZ_JBHLUE010000036.1"/>
</dbReference>
<protein>
    <submittedName>
        <fullName evidence="2">ABC transporter permease subunit</fullName>
    </submittedName>
</protein>
<keyword evidence="1" id="KW-1133">Transmembrane helix</keyword>
<name>A0ABV6P7W3_9ACTN</name>
<evidence type="ECO:0000256" key="1">
    <source>
        <dbReference type="SAM" id="Phobius"/>
    </source>
</evidence>